<protein>
    <submittedName>
        <fullName evidence="1">Uncharacterized protein</fullName>
    </submittedName>
</protein>
<dbReference type="EMBL" id="JABELV010000108">
    <property type="protein sequence ID" value="KAG7530790.1"/>
    <property type="molecule type" value="Genomic_DNA"/>
</dbReference>
<evidence type="ECO:0000313" key="2">
    <source>
        <dbReference type="Proteomes" id="UP000812966"/>
    </source>
</evidence>
<proteinExistence type="predicted"/>
<reference evidence="1" key="1">
    <citation type="submission" date="2020-04" db="EMBL/GenBank/DDBJ databases">
        <title>Analysis of mating type loci in Filobasidium floriforme.</title>
        <authorList>
            <person name="Nowrousian M."/>
        </authorList>
    </citation>
    <scope>NUCLEOTIDE SEQUENCE</scope>
    <source>
        <strain evidence="1">CBS 6242</strain>
    </source>
</reference>
<name>A0A8K0JI77_9TREE</name>
<comment type="caution">
    <text evidence="1">The sequence shown here is derived from an EMBL/GenBank/DDBJ whole genome shotgun (WGS) entry which is preliminary data.</text>
</comment>
<sequence length="67" mass="7618">MSFQRRSRISMITSPILNSAISLARLTSGTCENLSKVCTRRSAIMRRRRTGSIHYTKDGQSTRITRT</sequence>
<evidence type="ECO:0000313" key="1">
    <source>
        <dbReference type="EMBL" id="KAG7530790.1"/>
    </source>
</evidence>
<accession>A0A8K0JI77</accession>
<dbReference type="Proteomes" id="UP000812966">
    <property type="component" value="Unassembled WGS sequence"/>
</dbReference>
<keyword evidence="2" id="KW-1185">Reference proteome</keyword>
<organism evidence="1 2">
    <name type="scientific">Filobasidium floriforme</name>
    <dbReference type="NCBI Taxonomy" id="5210"/>
    <lineage>
        <taxon>Eukaryota</taxon>
        <taxon>Fungi</taxon>
        <taxon>Dikarya</taxon>
        <taxon>Basidiomycota</taxon>
        <taxon>Agaricomycotina</taxon>
        <taxon>Tremellomycetes</taxon>
        <taxon>Filobasidiales</taxon>
        <taxon>Filobasidiaceae</taxon>
        <taxon>Filobasidium</taxon>
    </lineage>
</organism>
<dbReference type="AlphaFoldDB" id="A0A8K0JI77"/>
<gene>
    <name evidence="1" type="ORF">FFLO_04769</name>
</gene>